<evidence type="ECO:0000256" key="9">
    <source>
        <dbReference type="ARBA" id="ARBA00022840"/>
    </source>
</evidence>
<dbReference type="GO" id="GO:0005524">
    <property type="term" value="F:ATP binding"/>
    <property type="evidence" value="ECO:0007669"/>
    <property type="project" value="UniProtKB-UniRule"/>
</dbReference>
<keyword evidence="7 14" id="KW-0347">Helicase</keyword>
<dbReference type="EMBL" id="CP159510">
    <property type="protein sequence ID" value="XCJ15823.1"/>
    <property type="molecule type" value="Genomic_DNA"/>
</dbReference>
<comment type="similarity">
    <text evidence="14">Belongs to the helicase family. AddB/RexB type 1 subfamily.</text>
</comment>
<dbReference type="GO" id="GO:0000724">
    <property type="term" value="P:double-strand break repair via homologous recombination"/>
    <property type="evidence" value="ECO:0007669"/>
    <property type="project" value="UniProtKB-UniRule"/>
</dbReference>
<evidence type="ECO:0000256" key="2">
    <source>
        <dbReference type="ARBA" id="ARBA00022722"/>
    </source>
</evidence>
<sequence>MSVRFILGRPGTGKTTACMQEVISRLRENPSGPPLIYLVPEHMTFSMEYQFARAVGTGGMTRLNVYSIPRLALRVLQQSGGITRIHLNGTGVAMLLRRIVEQSRGELRLFRKASEQNGFYDVLKDTVTELKRYCLTPERLSTHAKEVDEEHDGDRLLGDKLHDLSLVYQSFEAELEGKYLDSDDYLQLTAGKMKKTDFLKQAEVWVDGFQTMTPEEQLVTEELMETAKRTTVIIGADKAYDRPPDEFSPFRHPALLYIQLHAWAEEMQLPSEPLIIKSRVVRTQKRALKHLNLSFGRYPLATCDQTDGIVLTEAVNKREEIEQAARDIIALTRDHAIRYREITVLVRDLDQYADLIETIFGDYGIPIFIDQKKSMRHHPLIELIRSALEVVQQNWRYEPVFRCAKTDLIHPAGIPLSEAREAIDELENYVLAYGIYGRKKWTEKKPWDYRVNRGLKEEPGKMSKEEREAQKRINHLRALIAGPLQGFEQELKSAKNIRDKCKAIYDFLIDLMIPDKLEWLARDAEKKGQLEEAKEHGQVWKAVIDMLDQCVEGAGDEPLSLDLFTKIIDTGLDQLEFALVPPALDQVLAGSLDRMRSTELKAVFLLGVNEGVLPAKPSERGLFSDEDRTLLEERGLHVAEGDNGQMSGENELCFRALSLPTERLFLSYPLASEAGESMKASPLIGRIKRRFPGLKVRLSPSEPRALSEENQMQFINAPGKTISYLAAQIREWQKGYGMSDIWWDTYNWYTSRVKWKDTARRRLSGLFSRNEASLSPASARALYGETIQASVSRMERFNACPFSQFASYGLGLREREVFQLDAPDIGQLFHLAVRKMIEEIMSHHMTWNDLSEGDCDKLASETVTRIAPNLQHQILTSSSRYGYLQHKLEQVVARAARVMRRHAQSSGFVPVGLELPFGPGKPLPALTFDLPGGCRMEVVGRIDRIDKATIGDRILLRIIDYKSGLKDLNLSDVYYGLALQMLAYLDVVITYSQKWIGTQAEPAGVLYFHIHNPTLSLDHKLPGYAIEEELYKKFKMKGLLLADEPALLLNDAHAQGGWSQIAPFGLKKNGGYYKGSSVAGKEQFHALRTYTRAVMKDVGQKITGGDVRIAPFKDKSRVPCTYCPFRPVCLFDQSRPGNNYRVLKDLSADRVLEEIKGKETENDDPKA</sequence>
<feature type="binding site" evidence="14">
    <location>
        <position position="1120"/>
    </location>
    <ligand>
        <name>[4Fe-4S] cluster</name>
        <dbReference type="ChEBI" id="CHEBI:49883"/>
    </ligand>
</feature>
<dbReference type="PROSITE" id="PS51217">
    <property type="entry name" value="UVRD_HELICASE_CTER"/>
    <property type="match status" value="1"/>
</dbReference>
<organism evidence="16">
    <name type="scientific">Sporolactobacillus sp. Y61</name>
    <dbReference type="NCBI Taxonomy" id="3160863"/>
    <lineage>
        <taxon>Bacteria</taxon>
        <taxon>Bacillati</taxon>
        <taxon>Bacillota</taxon>
        <taxon>Bacilli</taxon>
        <taxon>Bacillales</taxon>
        <taxon>Sporolactobacillaceae</taxon>
        <taxon>Sporolactobacillus</taxon>
    </lineage>
</organism>
<protein>
    <recommendedName>
        <fullName evidence="14">ATP-dependent helicase/deoxyribonuclease subunit B</fullName>
        <ecNumber evidence="14">3.1.-.-</ecNumber>
    </recommendedName>
    <alternativeName>
        <fullName evidence="14">ATP-dependent helicase/nuclease subunit AddB</fullName>
    </alternativeName>
</protein>
<keyword evidence="10 14" id="KW-0408">Iron</keyword>
<dbReference type="SUPFAM" id="SSF52540">
    <property type="entry name" value="P-loop containing nucleoside triphosphate hydrolases"/>
    <property type="match status" value="2"/>
</dbReference>
<feature type="binding site" evidence="14">
    <location>
        <position position="1123"/>
    </location>
    <ligand>
        <name>[4Fe-4S] cluster</name>
        <dbReference type="ChEBI" id="CHEBI:49883"/>
    </ligand>
</feature>
<dbReference type="Pfam" id="PF21445">
    <property type="entry name" value="ADDB_N"/>
    <property type="match status" value="1"/>
</dbReference>
<dbReference type="GO" id="GO:0008409">
    <property type="term" value="F:5'-3' exonuclease activity"/>
    <property type="evidence" value="ECO:0007669"/>
    <property type="project" value="UniProtKB-UniRule"/>
</dbReference>
<evidence type="ECO:0000256" key="3">
    <source>
        <dbReference type="ARBA" id="ARBA00022723"/>
    </source>
</evidence>
<keyword evidence="12 14" id="KW-0238">DNA-binding</keyword>
<dbReference type="InterPro" id="IPR038726">
    <property type="entry name" value="PDDEXK_AddAB-type"/>
</dbReference>
<dbReference type="GO" id="GO:0004386">
    <property type="term" value="F:helicase activity"/>
    <property type="evidence" value="ECO:0007669"/>
    <property type="project" value="UniProtKB-KW"/>
</dbReference>
<dbReference type="Pfam" id="PF12705">
    <property type="entry name" value="PDDEXK_1"/>
    <property type="match status" value="1"/>
</dbReference>
<evidence type="ECO:0000256" key="5">
    <source>
        <dbReference type="ARBA" id="ARBA00022763"/>
    </source>
</evidence>
<keyword evidence="9 14" id="KW-0067">ATP-binding</keyword>
<feature type="binding site" evidence="14">
    <location>
        <position position="800"/>
    </location>
    <ligand>
        <name>[4Fe-4S] cluster</name>
        <dbReference type="ChEBI" id="CHEBI:49883"/>
    </ligand>
</feature>
<comment type="subunit">
    <text evidence="14">Heterodimer of AddA and AddB.</text>
</comment>
<evidence type="ECO:0000256" key="10">
    <source>
        <dbReference type="ARBA" id="ARBA00023004"/>
    </source>
</evidence>
<keyword evidence="6 14" id="KW-0378">Hydrolase</keyword>
<dbReference type="Gene3D" id="6.10.140.1030">
    <property type="match status" value="1"/>
</dbReference>
<keyword evidence="5 14" id="KW-0227">DNA damage</keyword>
<keyword evidence="11 14" id="KW-0411">Iron-sulfur</keyword>
<accession>A0AAU8IC86</accession>
<evidence type="ECO:0000256" key="7">
    <source>
        <dbReference type="ARBA" id="ARBA00022806"/>
    </source>
</evidence>
<dbReference type="GO" id="GO:0046872">
    <property type="term" value="F:metal ion binding"/>
    <property type="evidence" value="ECO:0007669"/>
    <property type="project" value="UniProtKB-KW"/>
</dbReference>
<dbReference type="GO" id="GO:0003690">
    <property type="term" value="F:double-stranded DNA binding"/>
    <property type="evidence" value="ECO:0007669"/>
    <property type="project" value="UniProtKB-UniRule"/>
</dbReference>
<dbReference type="GO" id="GO:0051539">
    <property type="term" value="F:4 iron, 4 sulfur cluster binding"/>
    <property type="evidence" value="ECO:0007669"/>
    <property type="project" value="UniProtKB-KW"/>
</dbReference>
<dbReference type="InterPro" id="IPR014140">
    <property type="entry name" value="DNA_helicase_suAddB"/>
</dbReference>
<comment type="function">
    <text evidence="14">The heterodimer acts as both an ATP-dependent DNA helicase and an ATP-dependent, dual-direction single-stranded exonuclease. Recognizes the chi site generating a DNA molecule suitable for the initiation of homologous recombination. The AddB subunit has 5' -&gt; 3' nuclease activity but not helicase activity.</text>
</comment>
<dbReference type="RefSeq" id="WP_353947576.1">
    <property type="nucleotide sequence ID" value="NZ_CP159510.1"/>
</dbReference>
<evidence type="ECO:0000256" key="4">
    <source>
        <dbReference type="ARBA" id="ARBA00022741"/>
    </source>
</evidence>
<dbReference type="HAMAP" id="MF_01452">
    <property type="entry name" value="AddB_type1"/>
    <property type="match status" value="1"/>
</dbReference>
<gene>
    <name evidence="14 16" type="primary">addB</name>
    <name evidence="16" type="ORF">ABNN70_08805</name>
</gene>
<name>A0AAU8IC86_9BACL</name>
<evidence type="ECO:0000256" key="11">
    <source>
        <dbReference type="ARBA" id="ARBA00023014"/>
    </source>
</evidence>
<dbReference type="InterPro" id="IPR014017">
    <property type="entry name" value="DNA_helicase_UvrD-like_C"/>
</dbReference>
<dbReference type="EC" id="3.1.-.-" evidence="14"/>
<evidence type="ECO:0000256" key="6">
    <source>
        <dbReference type="ARBA" id="ARBA00022801"/>
    </source>
</evidence>
<dbReference type="PANTHER" id="PTHR30591:SF1">
    <property type="entry name" value="RECBCD ENZYME SUBUNIT RECC"/>
    <property type="match status" value="1"/>
</dbReference>
<dbReference type="Gene3D" id="3.40.50.300">
    <property type="entry name" value="P-loop containing nucleotide triphosphate hydrolases"/>
    <property type="match status" value="3"/>
</dbReference>
<dbReference type="AlphaFoldDB" id="A0AAU8IC86"/>
<evidence type="ECO:0000256" key="13">
    <source>
        <dbReference type="ARBA" id="ARBA00023204"/>
    </source>
</evidence>
<proteinExistence type="inferred from homology"/>
<keyword evidence="1 14" id="KW-0004">4Fe-4S</keyword>
<keyword evidence="3 14" id="KW-0479">Metal-binding</keyword>
<dbReference type="InterPro" id="IPR049035">
    <property type="entry name" value="ADDB_N"/>
</dbReference>
<comment type="miscellaneous">
    <text evidence="14">Despite having conserved helicase domains, this subunit does not have helicase activity.</text>
</comment>
<feature type="binding site" evidence="14">
    <location>
        <position position="1129"/>
    </location>
    <ligand>
        <name>[4Fe-4S] cluster</name>
        <dbReference type="ChEBI" id="CHEBI:49883"/>
    </ligand>
</feature>
<keyword evidence="13 14" id="KW-0234">DNA repair</keyword>
<comment type="cofactor">
    <cofactor evidence="14">
        <name>[4Fe-4S] cluster</name>
        <dbReference type="ChEBI" id="CHEBI:49883"/>
    </cofactor>
    <text evidence="14">Binds 1 [4Fe-4S] cluster.</text>
</comment>
<evidence type="ECO:0000313" key="16">
    <source>
        <dbReference type="EMBL" id="XCJ15823.1"/>
    </source>
</evidence>
<reference evidence="16" key="1">
    <citation type="submission" date="2024-06" db="EMBL/GenBank/DDBJ databases">
        <authorList>
            <person name="Fan A."/>
            <person name="Zhang F.Y."/>
            <person name="Zhang L."/>
        </authorList>
    </citation>
    <scope>NUCLEOTIDE SEQUENCE</scope>
    <source>
        <strain evidence="16">Y61</strain>
    </source>
</reference>
<comment type="cofactor">
    <cofactor evidence="14">
        <name>Mg(2+)</name>
        <dbReference type="ChEBI" id="CHEBI:18420"/>
    </cofactor>
</comment>
<keyword evidence="2 14" id="KW-0540">Nuclease</keyword>
<evidence type="ECO:0000256" key="1">
    <source>
        <dbReference type="ARBA" id="ARBA00022485"/>
    </source>
</evidence>
<dbReference type="InterPro" id="IPR027417">
    <property type="entry name" value="P-loop_NTPase"/>
</dbReference>
<dbReference type="NCBIfam" id="TIGR02773">
    <property type="entry name" value="addB_Gpos"/>
    <property type="match status" value="1"/>
</dbReference>
<keyword evidence="4 14" id="KW-0547">Nucleotide-binding</keyword>
<evidence type="ECO:0000259" key="15">
    <source>
        <dbReference type="PROSITE" id="PS51217"/>
    </source>
</evidence>
<dbReference type="PANTHER" id="PTHR30591">
    <property type="entry name" value="RECBCD ENZYME SUBUNIT RECC"/>
    <property type="match status" value="1"/>
</dbReference>
<evidence type="ECO:0000256" key="14">
    <source>
        <dbReference type="HAMAP-Rule" id="MF_01452"/>
    </source>
</evidence>
<evidence type="ECO:0000256" key="12">
    <source>
        <dbReference type="ARBA" id="ARBA00023125"/>
    </source>
</evidence>
<keyword evidence="8 14" id="KW-0269">Exonuclease</keyword>
<feature type="domain" description="UvrD-like helicase C-terminal" evidence="15">
    <location>
        <begin position="278"/>
        <end position="585"/>
    </location>
</feature>
<evidence type="ECO:0000256" key="8">
    <source>
        <dbReference type="ARBA" id="ARBA00022839"/>
    </source>
</evidence>